<organism evidence="1 2">
    <name type="scientific">Pseudoalteromonas ulvae</name>
    <dbReference type="NCBI Taxonomy" id="107327"/>
    <lineage>
        <taxon>Bacteria</taxon>
        <taxon>Pseudomonadati</taxon>
        <taxon>Pseudomonadota</taxon>
        <taxon>Gammaproteobacteria</taxon>
        <taxon>Alteromonadales</taxon>
        <taxon>Pseudoalteromonadaceae</taxon>
        <taxon>Pseudoalteromonas</taxon>
    </lineage>
</organism>
<gene>
    <name evidence="1" type="ORF">B1199_05300</name>
</gene>
<evidence type="ECO:0000313" key="2">
    <source>
        <dbReference type="Proteomes" id="UP000194841"/>
    </source>
</evidence>
<proteinExistence type="predicted"/>
<sequence length="101" mass="11413">MKMSKIQQRLNDKLLLVLADVEQEARDTLSGFTELSHTVAFDCFPGSLLVNCAIDNQDNLSQAHSEKAEKKLQKVLHKKLFRKGILLKQPEQNLKLVLAAQ</sequence>
<keyword evidence="2" id="KW-1185">Reference proteome</keyword>
<dbReference type="EMBL" id="MWPV01000001">
    <property type="protein sequence ID" value="OUL59650.1"/>
    <property type="molecule type" value="Genomic_DNA"/>
</dbReference>
<evidence type="ECO:0000313" key="1">
    <source>
        <dbReference type="EMBL" id="OUL59650.1"/>
    </source>
</evidence>
<dbReference type="OrthoDB" id="6996126at2"/>
<dbReference type="RefSeq" id="WP_086743040.1">
    <property type="nucleotide sequence ID" value="NZ_MWPV01000001.1"/>
</dbReference>
<dbReference type="Proteomes" id="UP000194841">
    <property type="component" value="Unassembled WGS sequence"/>
</dbReference>
<name>A0A244CVJ4_PSEDV</name>
<accession>A0A244CVJ4</accession>
<reference evidence="1 2" key="1">
    <citation type="submission" date="2017-02" db="EMBL/GenBank/DDBJ databases">
        <title>Pseudoalteromonas ulvae TC14 Genome.</title>
        <authorList>
            <person name="Molmeret M."/>
        </authorList>
    </citation>
    <scope>NUCLEOTIDE SEQUENCE [LARGE SCALE GENOMIC DNA]</scope>
    <source>
        <strain evidence="1">TC14</strain>
    </source>
</reference>
<protein>
    <submittedName>
        <fullName evidence="1">Uncharacterized protein</fullName>
    </submittedName>
</protein>
<dbReference type="AlphaFoldDB" id="A0A244CVJ4"/>
<comment type="caution">
    <text evidence="1">The sequence shown here is derived from an EMBL/GenBank/DDBJ whole genome shotgun (WGS) entry which is preliminary data.</text>
</comment>